<organism evidence="1 2">
    <name type="scientific">Ancylostoma caninum</name>
    <name type="common">Dog hookworm</name>
    <dbReference type="NCBI Taxonomy" id="29170"/>
    <lineage>
        <taxon>Eukaryota</taxon>
        <taxon>Metazoa</taxon>
        <taxon>Ecdysozoa</taxon>
        <taxon>Nematoda</taxon>
        <taxon>Chromadorea</taxon>
        <taxon>Rhabditida</taxon>
        <taxon>Rhabditina</taxon>
        <taxon>Rhabditomorpha</taxon>
        <taxon>Strongyloidea</taxon>
        <taxon>Ancylostomatidae</taxon>
        <taxon>Ancylostomatinae</taxon>
        <taxon>Ancylostoma</taxon>
    </lineage>
</organism>
<sequence length="44" mass="5248">MLTIFTLWIRAVLITMLHNQGVMIAFTTAELWQYISIQILEMHR</sequence>
<dbReference type="AlphaFoldDB" id="A0A368FWC9"/>
<keyword evidence="2" id="KW-1185">Reference proteome</keyword>
<gene>
    <name evidence="1" type="ORF">ANCCAN_17615</name>
</gene>
<dbReference type="EMBL" id="JOJR01000551">
    <property type="protein sequence ID" value="RCN36504.1"/>
    <property type="molecule type" value="Genomic_DNA"/>
</dbReference>
<evidence type="ECO:0000313" key="1">
    <source>
        <dbReference type="EMBL" id="RCN36504.1"/>
    </source>
</evidence>
<dbReference type="Proteomes" id="UP000252519">
    <property type="component" value="Unassembled WGS sequence"/>
</dbReference>
<protein>
    <submittedName>
        <fullName evidence="1">Uncharacterized protein</fullName>
    </submittedName>
</protein>
<accession>A0A368FWC9</accession>
<comment type="caution">
    <text evidence="1">The sequence shown here is derived from an EMBL/GenBank/DDBJ whole genome shotgun (WGS) entry which is preliminary data.</text>
</comment>
<proteinExistence type="predicted"/>
<name>A0A368FWC9_ANCCA</name>
<evidence type="ECO:0000313" key="2">
    <source>
        <dbReference type="Proteomes" id="UP000252519"/>
    </source>
</evidence>
<reference evidence="1 2" key="1">
    <citation type="submission" date="2014-10" db="EMBL/GenBank/DDBJ databases">
        <title>Draft genome of the hookworm Ancylostoma caninum.</title>
        <authorList>
            <person name="Mitreva M."/>
        </authorList>
    </citation>
    <scope>NUCLEOTIDE SEQUENCE [LARGE SCALE GENOMIC DNA]</scope>
    <source>
        <strain evidence="1 2">Baltimore</strain>
    </source>
</reference>